<name>A0A840TJ96_9BACT</name>
<dbReference type="EMBL" id="JACHGF010000002">
    <property type="protein sequence ID" value="MBB5283514.1"/>
    <property type="molecule type" value="Genomic_DNA"/>
</dbReference>
<evidence type="ECO:0008006" key="3">
    <source>
        <dbReference type="Google" id="ProtNLM"/>
    </source>
</evidence>
<gene>
    <name evidence="1" type="ORF">HNQ92_001640</name>
</gene>
<dbReference type="Proteomes" id="UP000557307">
    <property type="component" value="Unassembled WGS sequence"/>
</dbReference>
<reference evidence="1 2" key="1">
    <citation type="submission" date="2020-08" db="EMBL/GenBank/DDBJ databases">
        <title>Genomic Encyclopedia of Type Strains, Phase IV (KMG-IV): sequencing the most valuable type-strain genomes for metagenomic binning, comparative biology and taxonomic classification.</title>
        <authorList>
            <person name="Goeker M."/>
        </authorList>
    </citation>
    <scope>NUCLEOTIDE SEQUENCE [LARGE SCALE GENOMIC DNA]</scope>
    <source>
        <strain evidence="1 2">DSM 105074</strain>
    </source>
</reference>
<evidence type="ECO:0000313" key="2">
    <source>
        <dbReference type="Proteomes" id="UP000557307"/>
    </source>
</evidence>
<evidence type="ECO:0000313" key="1">
    <source>
        <dbReference type="EMBL" id="MBB5283514.1"/>
    </source>
</evidence>
<dbReference type="Pfam" id="PF13618">
    <property type="entry name" value="Gluconate_2-dh3"/>
    <property type="match status" value="1"/>
</dbReference>
<dbReference type="RefSeq" id="WP_184172973.1">
    <property type="nucleotide sequence ID" value="NZ_JACHGF010000002.1"/>
</dbReference>
<keyword evidence="2" id="KW-1185">Reference proteome</keyword>
<dbReference type="InterPro" id="IPR027056">
    <property type="entry name" value="Gluconate_2DH_su3"/>
</dbReference>
<organism evidence="1 2">
    <name type="scientific">Rhabdobacter roseus</name>
    <dbReference type="NCBI Taxonomy" id="1655419"/>
    <lineage>
        <taxon>Bacteria</taxon>
        <taxon>Pseudomonadati</taxon>
        <taxon>Bacteroidota</taxon>
        <taxon>Cytophagia</taxon>
        <taxon>Cytophagales</taxon>
        <taxon>Cytophagaceae</taxon>
        <taxon>Rhabdobacter</taxon>
    </lineage>
</organism>
<protein>
    <recommendedName>
        <fullName evidence="3">Gluconate 2-dehydrogenase subunit 3 family protein</fullName>
    </recommendedName>
</protein>
<comment type="caution">
    <text evidence="1">The sequence shown here is derived from an EMBL/GenBank/DDBJ whole genome shotgun (WGS) entry which is preliminary data.</text>
</comment>
<proteinExistence type="predicted"/>
<dbReference type="AlphaFoldDB" id="A0A840TJ96"/>
<accession>A0A840TJ96</accession>
<sequence>MKRRDTLKALTLSSMGIAAINPQELLAERRALETDLTDPDAALLEDPIKIPGGRLKEEAIRDARLMKEKFFTPTELATLTVLSDIIIPADAKSESASKAGVPAFIEFMVKDQPNWQTPFRGGLQWLNTESRKRFNKVFTQLTKAQQIEIVDDIAYPEKAKPEMSQGVAFFNIMRNFTATGFYTSQIGIKDLGYMGNTPNQWNGVPDEVLKQYSLSYE</sequence>